<comment type="caution">
    <text evidence="3">The sequence shown here is derived from an EMBL/GenBank/DDBJ whole genome shotgun (WGS) entry which is preliminary data.</text>
</comment>
<dbReference type="RefSeq" id="WP_307405446.1">
    <property type="nucleotide sequence ID" value="NZ_JAUSUR010000001.1"/>
</dbReference>
<dbReference type="Pfam" id="PF00923">
    <property type="entry name" value="TAL_FSA"/>
    <property type="match status" value="1"/>
</dbReference>
<dbReference type="Proteomes" id="UP001230220">
    <property type="component" value="Unassembled WGS sequence"/>
</dbReference>
<keyword evidence="4" id="KW-1185">Reference proteome</keyword>
<dbReference type="Gene3D" id="3.20.20.70">
    <property type="entry name" value="Aldolase class I"/>
    <property type="match status" value="1"/>
</dbReference>
<dbReference type="EMBL" id="JAUSUR010000001">
    <property type="protein sequence ID" value="MDQ0359925.1"/>
    <property type="molecule type" value="Genomic_DNA"/>
</dbReference>
<dbReference type="InterPro" id="IPR018225">
    <property type="entry name" value="Transaldolase_AS"/>
</dbReference>
<dbReference type="PANTHER" id="PTHR10683:SF36">
    <property type="entry name" value="TRANSALDOLASE"/>
    <property type="match status" value="1"/>
</dbReference>
<comment type="subcellular location">
    <subcellularLocation>
        <location evidence="1">Cytoplasm</location>
    </subcellularLocation>
</comment>
<dbReference type="CDD" id="cd00956">
    <property type="entry name" value="Transaldolase_FSA"/>
    <property type="match status" value="1"/>
</dbReference>
<keyword evidence="2" id="KW-0704">Schiff base</keyword>
<dbReference type="SUPFAM" id="SSF51569">
    <property type="entry name" value="Aldolase"/>
    <property type="match status" value="1"/>
</dbReference>
<protein>
    <submittedName>
        <fullName evidence="3">TalC/MipB family fructose-6-phosphate aldolase</fullName>
    </submittedName>
</protein>
<dbReference type="InterPro" id="IPR013785">
    <property type="entry name" value="Aldolase_TIM"/>
</dbReference>
<evidence type="ECO:0000256" key="2">
    <source>
        <dbReference type="ARBA" id="ARBA00023270"/>
    </source>
</evidence>
<evidence type="ECO:0000256" key="1">
    <source>
        <dbReference type="ARBA" id="ARBA00004496"/>
    </source>
</evidence>
<dbReference type="InterPro" id="IPR001585">
    <property type="entry name" value="TAL/FSA"/>
</dbReference>
<evidence type="ECO:0000313" key="4">
    <source>
        <dbReference type="Proteomes" id="UP001230220"/>
    </source>
</evidence>
<proteinExistence type="predicted"/>
<gene>
    <name evidence="3" type="ORF">J2S15_000656</name>
</gene>
<accession>A0ABU0DZF1</accession>
<dbReference type="InterPro" id="IPR033919">
    <property type="entry name" value="TSA/FSA_arc/bac"/>
</dbReference>
<reference evidence="3 4" key="1">
    <citation type="submission" date="2023-07" db="EMBL/GenBank/DDBJ databases">
        <title>Genomic Encyclopedia of Type Strains, Phase IV (KMG-IV): sequencing the most valuable type-strain genomes for metagenomic binning, comparative biology and taxonomic classification.</title>
        <authorList>
            <person name="Goeker M."/>
        </authorList>
    </citation>
    <scope>NUCLEOTIDE SEQUENCE [LARGE SCALE GENOMIC DNA]</scope>
    <source>
        <strain evidence="3 4">DSM 16784</strain>
    </source>
</reference>
<name>A0ABU0DZF1_9FIRM</name>
<dbReference type="PANTHER" id="PTHR10683">
    <property type="entry name" value="TRANSALDOLASE"/>
    <property type="match status" value="1"/>
</dbReference>
<dbReference type="PROSITE" id="PS01054">
    <property type="entry name" value="TRANSALDOLASE_1"/>
    <property type="match status" value="1"/>
</dbReference>
<sequence length="223" mass="24528">MELILDTADTSAIAHFNEYLTIDGVTTNPSIITKSKKEFETVIKEILEILDDKQSLYVQVIATTCDEMVEEAKYIDSLRNDNIYAKIPVTSEGLKAIKACKKIGIKVLATAIYSANQGFLAALSGADCLAPYVNRMDNLGDGVQCVLDLIQMLKANNMDTRVIAASFKNTRQVHELITGGIQSVTVPTDVLANMMSHPMTDIAVSDFTNDWKTAFNRTTLVKK</sequence>
<evidence type="ECO:0000313" key="3">
    <source>
        <dbReference type="EMBL" id="MDQ0359925.1"/>
    </source>
</evidence>
<organism evidence="3 4">
    <name type="scientific">Breznakia pachnodae</name>
    <dbReference type="NCBI Taxonomy" id="265178"/>
    <lineage>
        <taxon>Bacteria</taxon>
        <taxon>Bacillati</taxon>
        <taxon>Bacillota</taxon>
        <taxon>Erysipelotrichia</taxon>
        <taxon>Erysipelotrichales</taxon>
        <taxon>Erysipelotrichaceae</taxon>
        <taxon>Breznakia</taxon>
    </lineage>
</organism>